<proteinExistence type="predicted"/>
<dbReference type="Proteomes" id="UP000009046">
    <property type="component" value="Unassembled WGS sequence"/>
</dbReference>
<dbReference type="CTD" id="8236398"/>
<dbReference type="EMBL" id="AAZO01001732">
    <property type="status" value="NOT_ANNOTATED_CDS"/>
    <property type="molecule type" value="Genomic_DNA"/>
</dbReference>
<dbReference type="EnsemblMetazoa" id="PHUM149530-RA">
    <property type="protein sequence ID" value="PHUM149530-PA"/>
    <property type="gene ID" value="PHUM149530"/>
</dbReference>
<reference evidence="2" key="2">
    <citation type="submission" date="2007-04" db="EMBL/GenBank/DDBJ databases">
        <title>The genome of the human body louse.</title>
        <authorList>
            <consortium name="The Human Body Louse Genome Consortium"/>
            <person name="Kirkness E."/>
            <person name="Walenz B."/>
            <person name="Hass B."/>
            <person name="Bruggner R."/>
            <person name="Strausberg R."/>
        </authorList>
    </citation>
    <scope>NUCLEOTIDE SEQUENCE</scope>
    <source>
        <strain evidence="2">USDA</strain>
    </source>
</reference>
<protein>
    <submittedName>
        <fullName evidence="2 3">NADH-Ubiquinone oxidoreductase MNLL subunit</fullName>
    </submittedName>
</protein>
<dbReference type="EMBL" id="DS235101">
    <property type="protein sequence ID" value="EEB12008.1"/>
    <property type="molecule type" value="Genomic_DNA"/>
</dbReference>
<evidence type="ECO:0000313" key="2">
    <source>
        <dbReference type="EMBL" id="EEB12008.1"/>
    </source>
</evidence>
<dbReference type="AlphaFoldDB" id="E0VF52"/>
<evidence type="ECO:0000313" key="3">
    <source>
        <dbReference type="EnsemblMetazoa" id="PHUM149530-PA"/>
    </source>
</evidence>
<sequence>MISLKQISAICMSLSVGVSGIVAGYVVDKYYVKPFELTFRDKSALYGKSPEERGEPSCLY</sequence>
<dbReference type="HOGENOM" id="CLU_2944461_0_0_1"/>
<dbReference type="VEuPathDB" id="VectorBase:PHUM149530"/>
<dbReference type="InParanoid" id="E0VF52"/>
<keyword evidence="2" id="KW-0830">Ubiquinone</keyword>
<organism>
    <name type="scientific">Pediculus humanus subsp. corporis</name>
    <name type="common">Body louse</name>
    <dbReference type="NCBI Taxonomy" id="121224"/>
    <lineage>
        <taxon>Eukaryota</taxon>
        <taxon>Metazoa</taxon>
        <taxon>Ecdysozoa</taxon>
        <taxon>Arthropoda</taxon>
        <taxon>Hexapoda</taxon>
        <taxon>Insecta</taxon>
        <taxon>Pterygota</taxon>
        <taxon>Neoptera</taxon>
        <taxon>Paraneoptera</taxon>
        <taxon>Psocodea</taxon>
        <taxon>Troctomorpha</taxon>
        <taxon>Phthiraptera</taxon>
        <taxon>Anoplura</taxon>
        <taxon>Pediculidae</taxon>
        <taxon>Pediculus</taxon>
    </lineage>
</organism>
<accession>E0VF52</accession>
<dbReference type="KEGG" id="phu:Phum_PHUM149530"/>
<keyword evidence="1" id="KW-0472">Membrane</keyword>
<feature type="transmembrane region" description="Helical" evidence="1">
    <location>
        <begin position="7"/>
        <end position="27"/>
    </location>
</feature>
<name>E0VF52_PEDHC</name>
<reference evidence="2" key="1">
    <citation type="submission" date="2007-04" db="EMBL/GenBank/DDBJ databases">
        <title>Annotation of Pediculus humanus corporis strain USDA.</title>
        <authorList>
            <person name="Kirkness E."/>
            <person name="Hannick L."/>
            <person name="Hass B."/>
            <person name="Bruggner R."/>
            <person name="Lawson D."/>
            <person name="Bidwell S."/>
            <person name="Joardar V."/>
            <person name="Caler E."/>
            <person name="Walenz B."/>
            <person name="Inman J."/>
            <person name="Schobel S."/>
            <person name="Galinsky K."/>
            <person name="Amedeo P."/>
            <person name="Strausberg R."/>
        </authorList>
    </citation>
    <scope>NUCLEOTIDE SEQUENCE</scope>
    <source>
        <strain evidence="2">USDA</strain>
    </source>
</reference>
<keyword evidence="1" id="KW-0812">Transmembrane</keyword>
<gene>
    <name evidence="3" type="primary">8236398</name>
    <name evidence="2" type="ORF">Phum_PHUM149530</name>
</gene>
<dbReference type="RefSeq" id="XP_002424746.1">
    <property type="nucleotide sequence ID" value="XM_002424701.1"/>
</dbReference>
<keyword evidence="4" id="KW-1185">Reference proteome</keyword>
<evidence type="ECO:0000256" key="1">
    <source>
        <dbReference type="SAM" id="Phobius"/>
    </source>
</evidence>
<reference evidence="3" key="3">
    <citation type="submission" date="2021-02" db="UniProtKB">
        <authorList>
            <consortium name="EnsemblMetazoa"/>
        </authorList>
    </citation>
    <scope>IDENTIFICATION</scope>
    <source>
        <strain evidence="3">USDA</strain>
    </source>
</reference>
<evidence type="ECO:0000313" key="4">
    <source>
        <dbReference type="Proteomes" id="UP000009046"/>
    </source>
</evidence>
<keyword evidence="1" id="KW-1133">Transmembrane helix</keyword>
<dbReference type="GeneID" id="8236398"/>